<evidence type="ECO:0000313" key="3">
    <source>
        <dbReference type="Proteomes" id="UP000663929"/>
    </source>
</evidence>
<gene>
    <name evidence="2" type="ORF">J3U87_19160</name>
</gene>
<feature type="region of interest" description="Disordered" evidence="1">
    <location>
        <begin position="117"/>
        <end position="136"/>
    </location>
</feature>
<dbReference type="KEGG" id="scor:J3U87_19160"/>
<proteinExistence type="predicted"/>
<protein>
    <submittedName>
        <fullName evidence="2">Uncharacterized protein</fullName>
    </submittedName>
</protein>
<feature type="compositionally biased region" description="Polar residues" evidence="1">
    <location>
        <begin position="124"/>
        <end position="133"/>
    </location>
</feature>
<sequence>MGFFFLDVDNDAFANASPENPIYIRFNTAFSNGWSKTLVDLRTGSNGVPINLAISPANSTTSLHPGVPPTAVQLVRLIKGETQGWIRVTYSSSVWIDGGSGGVSPSEAQPVTFGLGLRGGESVNPRSNTSTGGNEFDTIPAFTASTVLFADYRETPSFGEGTLETLDFQAYDSTSRGIESGSPIPGAVLSIAFSNDNLVARGVSSLPCLEYHFQPDDFESVVTPQPLSRFDLVGMRTYGINSPPVYISNTSDFPWQAGTRLFLVLPEFNVESYVKGWPQSTTHFDSAREILMFARDVEVSGVPDTSWEVNKIMWGDSIFAGYEIVLKEGEFPVDTTLQVDGLYAEVDAEDLESARLSLELSGYYRHQTVTDGEFRWLHLSARRTFDLEASEGSFQRQVLPYTAFDETEWKFQAQVVNTHAGKNRVSVHFYNRHGILLRVFGPHELNAFERLEFDLNELFGPDADRLLAWVELLSEHSATAVGIIEDEARSMLDIYSSNDRPVDTLYGAHLPAQIGAWETKALVVSTDLEKETSYFLQLPGAAERQLSGFFFPGGTAVLDDEDFVADEERSPWFQVQGSSQSGAGLLYYFRKDRGDQLVSTPLNVEPQKNWRYDHVGDLKNLWWNGLVILNQNDRAVEVTVRGFGADNQEIESNTFSIAAKEKFVNVLTAVLPYFDDPYFTRIEVVSNVPVVSFLLMGQEGFSVLTAVNGNIPTSAHQMVPYAPRREDGFLGLAVINPWNQSNTVEIGFYRADGSLGETRQVNLAAYGKQLTLLQQLVDDPLQYSHLVLESSLSFRTFALAGGNGIEQLATVDAVLVTSPDD</sequence>
<accession>A0A8A4TER8</accession>
<dbReference type="Proteomes" id="UP000663929">
    <property type="component" value="Chromosome"/>
</dbReference>
<organism evidence="2 3">
    <name type="scientific">Sulfidibacter corallicola</name>
    <dbReference type="NCBI Taxonomy" id="2818388"/>
    <lineage>
        <taxon>Bacteria</taxon>
        <taxon>Pseudomonadati</taxon>
        <taxon>Acidobacteriota</taxon>
        <taxon>Holophagae</taxon>
        <taxon>Acanthopleuribacterales</taxon>
        <taxon>Acanthopleuribacteraceae</taxon>
        <taxon>Sulfidibacter</taxon>
    </lineage>
</organism>
<dbReference type="EMBL" id="CP071793">
    <property type="protein sequence ID" value="QTD47714.1"/>
    <property type="molecule type" value="Genomic_DNA"/>
</dbReference>
<name>A0A8A4TER8_SULCO</name>
<reference evidence="2" key="1">
    <citation type="submission" date="2021-03" db="EMBL/GenBank/DDBJ databases">
        <title>Acanthopleuribacteraceae sp. M133.</title>
        <authorList>
            <person name="Wang G."/>
        </authorList>
    </citation>
    <scope>NUCLEOTIDE SEQUENCE</scope>
    <source>
        <strain evidence="2">M133</strain>
    </source>
</reference>
<evidence type="ECO:0000313" key="2">
    <source>
        <dbReference type="EMBL" id="QTD47714.1"/>
    </source>
</evidence>
<evidence type="ECO:0000256" key="1">
    <source>
        <dbReference type="SAM" id="MobiDB-lite"/>
    </source>
</evidence>
<dbReference type="RefSeq" id="WP_237377380.1">
    <property type="nucleotide sequence ID" value="NZ_CP071793.1"/>
</dbReference>
<dbReference type="AlphaFoldDB" id="A0A8A4TER8"/>
<keyword evidence="3" id="KW-1185">Reference proteome</keyword>